<keyword evidence="1" id="KW-0614">Plasmid</keyword>
<gene>
    <name evidence="1" type="ORF">CFBP5877_26670</name>
</gene>
<protein>
    <submittedName>
        <fullName evidence="1">Uncharacterized protein</fullName>
    </submittedName>
</protein>
<dbReference type="AlphaFoldDB" id="A0AAE6BGZ4"/>
<reference evidence="1 2" key="1">
    <citation type="submission" date="2019-04" db="EMBL/GenBank/DDBJ databases">
        <title>Complete genome sequence of Agrobacterium tumefaciens CFBP5877.</title>
        <authorList>
            <person name="Huang Y.-Y."/>
            <person name="Chiang H.-Y."/>
            <person name="Chou L."/>
            <person name="Lai E.-M."/>
            <person name="Kuo C.-H."/>
        </authorList>
    </citation>
    <scope>NUCLEOTIDE SEQUENCE [LARGE SCALE GENOMIC DNA]</scope>
    <source>
        <strain evidence="1 2">CFBP5877</strain>
        <plasmid evidence="2">patcfbp5877a</plasmid>
    </source>
</reference>
<dbReference type="RefSeq" id="WP_130932593.1">
    <property type="nucleotide sequence ID" value="NZ_CP039890.1"/>
</dbReference>
<organism evidence="1 2">
    <name type="scientific">Agrobacterium tumefaciens</name>
    <dbReference type="NCBI Taxonomy" id="358"/>
    <lineage>
        <taxon>Bacteria</taxon>
        <taxon>Pseudomonadati</taxon>
        <taxon>Pseudomonadota</taxon>
        <taxon>Alphaproteobacteria</taxon>
        <taxon>Hyphomicrobiales</taxon>
        <taxon>Rhizobiaceae</taxon>
        <taxon>Rhizobium/Agrobacterium group</taxon>
        <taxon>Agrobacterium</taxon>
        <taxon>Agrobacterium tumefaciens complex</taxon>
    </lineage>
</organism>
<dbReference type="EMBL" id="CP039899">
    <property type="protein sequence ID" value="QCL82676.1"/>
    <property type="molecule type" value="Genomic_DNA"/>
</dbReference>
<dbReference type="Proteomes" id="UP000298579">
    <property type="component" value="Plasmid pAtCFBP5877a"/>
</dbReference>
<sequence>MNDANRVPDGISGSDARFRQNAKKSARFVFLPMGFQAYFLGAASASRRFVLSSGHSATIVIPEIANGQ</sequence>
<evidence type="ECO:0000313" key="1">
    <source>
        <dbReference type="EMBL" id="QCL82676.1"/>
    </source>
</evidence>
<accession>A0AAE6BGZ4</accession>
<evidence type="ECO:0000313" key="2">
    <source>
        <dbReference type="Proteomes" id="UP000298579"/>
    </source>
</evidence>
<proteinExistence type="predicted"/>
<name>A0AAE6BGZ4_AGRTU</name>
<geneLocation type="plasmid" evidence="2">
    <name>patcfbp5877a</name>
</geneLocation>